<evidence type="ECO:0000313" key="4">
    <source>
        <dbReference type="Proteomes" id="UP001597267"/>
    </source>
</evidence>
<keyword evidence="4" id="KW-1185">Reference proteome</keyword>
<name>A0ABW4J549_9LACO</name>
<dbReference type="Gene3D" id="3.40.50.720">
    <property type="entry name" value="NAD(P)-binding Rossmann-like Domain"/>
    <property type="match status" value="1"/>
</dbReference>
<keyword evidence="2" id="KW-0560">Oxidoreductase</keyword>
<dbReference type="PANTHER" id="PTHR42760">
    <property type="entry name" value="SHORT-CHAIN DEHYDROGENASES/REDUCTASES FAMILY MEMBER"/>
    <property type="match status" value="1"/>
</dbReference>
<dbReference type="InterPro" id="IPR002347">
    <property type="entry name" value="SDR_fam"/>
</dbReference>
<comment type="caution">
    <text evidence="3">The sequence shown here is derived from an EMBL/GenBank/DDBJ whole genome shotgun (WGS) entry which is preliminary data.</text>
</comment>
<evidence type="ECO:0000313" key="3">
    <source>
        <dbReference type="EMBL" id="MFD1671312.1"/>
    </source>
</evidence>
<dbReference type="SUPFAM" id="SSF51735">
    <property type="entry name" value="NAD(P)-binding Rossmann-fold domains"/>
    <property type="match status" value="1"/>
</dbReference>
<dbReference type="EMBL" id="JBHTOP010000006">
    <property type="protein sequence ID" value="MFD1671312.1"/>
    <property type="molecule type" value="Genomic_DNA"/>
</dbReference>
<sequence length="255" mass="28767">MKKIAVVTGARRGIGLGISKELLKKGYYVVMVARSEEADDAKAEMFKINQDFCYIPCDISSNKDREKFFETIVNSFERIDLLVNDAGVAPKVRLDILETTEESYDYVMDTNARSTFFMCQSCSKLMIQMLQKNLEDFQPRIINISSMSAYTSSVNRGEYCISKAAISMTTKLFADRLSEYNIPVFEIRPGIIETDMTSKVHEKYEDLIKNGLTPTKRFGQPEDVAKCVIAMASGLFDFSTGQVVNADGGFHIRRL</sequence>
<dbReference type="RefSeq" id="WP_125713452.1">
    <property type="nucleotide sequence ID" value="NZ_JBHTOP010000006.1"/>
</dbReference>
<evidence type="ECO:0000256" key="1">
    <source>
        <dbReference type="ARBA" id="ARBA00006484"/>
    </source>
</evidence>
<dbReference type="NCBIfam" id="NF009386">
    <property type="entry name" value="PRK12745.1"/>
    <property type="match status" value="1"/>
</dbReference>
<dbReference type="Pfam" id="PF13561">
    <property type="entry name" value="adh_short_C2"/>
    <property type="match status" value="1"/>
</dbReference>
<evidence type="ECO:0000256" key="2">
    <source>
        <dbReference type="ARBA" id="ARBA00023002"/>
    </source>
</evidence>
<accession>A0ABW4J549</accession>
<protein>
    <submittedName>
        <fullName evidence="3">3-ketoacyl-ACP reductase</fullName>
    </submittedName>
</protein>
<dbReference type="InterPro" id="IPR036291">
    <property type="entry name" value="NAD(P)-bd_dom_sf"/>
</dbReference>
<gene>
    <name evidence="3" type="ORF">ACFQ5M_04310</name>
</gene>
<proteinExistence type="inferred from homology"/>
<dbReference type="PRINTS" id="PR00080">
    <property type="entry name" value="SDRFAMILY"/>
</dbReference>
<reference evidence="4" key="1">
    <citation type="journal article" date="2019" name="Int. J. Syst. Evol. Microbiol.">
        <title>The Global Catalogue of Microorganisms (GCM) 10K type strain sequencing project: providing services to taxonomists for standard genome sequencing and annotation.</title>
        <authorList>
            <consortium name="The Broad Institute Genomics Platform"/>
            <consortium name="The Broad Institute Genome Sequencing Center for Infectious Disease"/>
            <person name="Wu L."/>
            <person name="Ma J."/>
        </authorList>
    </citation>
    <scope>NUCLEOTIDE SEQUENCE [LARGE SCALE GENOMIC DNA]</scope>
    <source>
        <strain evidence="4">CCM 8896</strain>
    </source>
</reference>
<dbReference type="PANTHER" id="PTHR42760:SF133">
    <property type="entry name" value="3-OXOACYL-[ACYL-CARRIER-PROTEIN] REDUCTASE"/>
    <property type="match status" value="1"/>
</dbReference>
<organism evidence="3 4">
    <name type="scientific">Agrilactobacillus yilanensis</name>
    <dbReference type="NCBI Taxonomy" id="2485997"/>
    <lineage>
        <taxon>Bacteria</taxon>
        <taxon>Bacillati</taxon>
        <taxon>Bacillota</taxon>
        <taxon>Bacilli</taxon>
        <taxon>Lactobacillales</taxon>
        <taxon>Lactobacillaceae</taxon>
        <taxon>Agrilactobacillus</taxon>
    </lineage>
</organism>
<dbReference type="Proteomes" id="UP001597267">
    <property type="component" value="Unassembled WGS sequence"/>
</dbReference>
<dbReference type="PRINTS" id="PR00081">
    <property type="entry name" value="GDHRDH"/>
</dbReference>
<comment type="similarity">
    <text evidence="1">Belongs to the short-chain dehydrogenases/reductases (SDR) family.</text>
</comment>